<evidence type="ECO:0000256" key="1">
    <source>
        <dbReference type="ARBA" id="ARBA00004370"/>
    </source>
</evidence>
<accession>A0ABW3TBX6</accession>
<evidence type="ECO:0000256" key="4">
    <source>
        <dbReference type="ARBA" id="ARBA00023136"/>
    </source>
</evidence>
<keyword evidence="3 5" id="KW-1133">Transmembrane helix</keyword>
<evidence type="ECO:0000256" key="3">
    <source>
        <dbReference type="ARBA" id="ARBA00022989"/>
    </source>
</evidence>
<feature type="transmembrane region" description="Helical" evidence="5">
    <location>
        <begin position="73"/>
        <end position="96"/>
    </location>
</feature>
<keyword evidence="4 5" id="KW-0472">Membrane</keyword>
<dbReference type="InterPro" id="IPR023352">
    <property type="entry name" value="MAPEG-like_dom_sf"/>
</dbReference>
<feature type="transmembrane region" description="Helical" evidence="5">
    <location>
        <begin position="6"/>
        <end position="25"/>
    </location>
</feature>
<keyword evidence="2 5" id="KW-0812">Transmembrane</keyword>
<protein>
    <submittedName>
        <fullName evidence="6">MAPEG family protein</fullName>
    </submittedName>
</protein>
<dbReference type="Pfam" id="PF01124">
    <property type="entry name" value="MAPEG"/>
    <property type="match status" value="1"/>
</dbReference>
<proteinExistence type="predicted"/>
<dbReference type="EMBL" id="JBHTKR010000001">
    <property type="protein sequence ID" value="MFD1193497.1"/>
    <property type="molecule type" value="Genomic_DNA"/>
</dbReference>
<evidence type="ECO:0000256" key="2">
    <source>
        <dbReference type="ARBA" id="ARBA00022692"/>
    </source>
</evidence>
<keyword evidence="7" id="KW-1185">Reference proteome</keyword>
<feature type="transmembrane region" description="Helical" evidence="5">
    <location>
        <begin position="46"/>
        <end position="67"/>
    </location>
</feature>
<evidence type="ECO:0000313" key="6">
    <source>
        <dbReference type="EMBL" id="MFD1193497.1"/>
    </source>
</evidence>
<evidence type="ECO:0000313" key="7">
    <source>
        <dbReference type="Proteomes" id="UP001597151"/>
    </source>
</evidence>
<sequence>MIPHITALYAGLLALLYVGISGWVIRVRVQQKVYAGDKGDPVMANAMRLHANFAEYVPLALILLLLAEMQGAPALALHALGAVLLLARIMHALGMARLPHTSALRGGGAAMTFGVLLVGGAANIAHALF</sequence>
<feature type="transmembrane region" description="Helical" evidence="5">
    <location>
        <begin position="108"/>
        <end position="128"/>
    </location>
</feature>
<dbReference type="Gene3D" id="1.20.120.550">
    <property type="entry name" value="Membrane associated eicosanoid/glutathione metabolism-like domain"/>
    <property type="match status" value="1"/>
</dbReference>
<name>A0ABW3TBX6_9RHOB</name>
<dbReference type="InterPro" id="IPR001129">
    <property type="entry name" value="Membr-assoc_MAPEG"/>
</dbReference>
<dbReference type="RefSeq" id="WP_380788807.1">
    <property type="nucleotide sequence ID" value="NZ_JBHTKR010000001.1"/>
</dbReference>
<evidence type="ECO:0000256" key="5">
    <source>
        <dbReference type="SAM" id="Phobius"/>
    </source>
</evidence>
<comment type="caution">
    <text evidence="6">The sequence shown here is derived from an EMBL/GenBank/DDBJ whole genome shotgun (WGS) entry which is preliminary data.</text>
</comment>
<reference evidence="7" key="1">
    <citation type="journal article" date="2019" name="Int. J. Syst. Evol. Microbiol.">
        <title>The Global Catalogue of Microorganisms (GCM) 10K type strain sequencing project: providing services to taxonomists for standard genome sequencing and annotation.</title>
        <authorList>
            <consortium name="The Broad Institute Genomics Platform"/>
            <consortium name="The Broad Institute Genome Sequencing Center for Infectious Disease"/>
            <person name="Wu L."/>
            <person name="Ma J."/>
        </authorList>
    </citation>
    <scope>NUCLEOTIDE SEQUENCE [LARGE SCALE GENOMIC DNA]</scope>
    <source>
        <strain evidence="7">CCUG 55328</strain>
    </source>
</reference>
<gene>
    <name evidence="6" type="ORF">ACFQ3C_02295</name>
</gene>
<dbReference type="SUPFAM" id="SSF161084">
    <property type="entry name" value="MAPEG domain-like"/>
    <property type="match status" value="1"/>
</dbReference>
<organism evidence="6 7">
    <name type="scientific">Seohaeicola saemankumensis</name>
    <dbReference type="NCBI Taxonomy" id="481181"/>
    <lineage>
        <taxon>Bacteria</taxon>
        <taxon>Pseudomonadati</taxon>
        <taxon>Pseudomonadota</taxon>
        <taxon>Alphaproteobacteria</taxon>
        <taxon>Rhodobacterales</taxon>
        <taxon>Roseobacteraceae</taxon>
        <taxon>Seohaeicola</taxon>
    </lineage>
</organism>
<dbReference type="PANTHER" id="PTHR35814:SF1">
    <property type="entry name" value="GLUTATHIONE S-TRANSFERASE-RELATED"/>
    <property type="match status" value="1"/>
</dbReference>
<comment type="subcellular location">
    <subcellularLocation>
        <location evidence="1">Membrane</location>
    </subcellularLocation>
</comment>
<dbReference type="Proteomes" id="UP001597151">
    <property type="component" value="Unassembled WGS sequence"/>
</dbReference>
<dbReference type="PANTHER" id="PTHR35814">
    <property type="match status" value="1"/>
</dbReference>